<evidence type="ECO:0000259" key="17">
    <source>
        <dbReference type="SMART" id="SM00482"/>
    </source>
</evidence>
<gene>
    <name evidence="18" type="ORF">SNE40_023149</name>
</gene>
<keyword evidence="13" id="KW-1135">Mitochondrion nucleoid</keyword>
<dbReference type="Gene3D" id="3.30.70.370">
    <property type="match status" value="1"/>
</dbReference>
<accession>A0AAN8G2A1</accession>
<dbReference type="GO" id="GO:0003677">
    <property type="term" value="F:DNA binding"/>
    <property type="evidence" value="ECO:0007669"/>
    <property type="project" value="UniProtKB-KW"/>
</dbReference>
<evidence type="ECO:0000256" key="12">
    <source>
        <dbReference type="ARBA" id="ARBA00023128"/>
    </source>
</evidence>
<comment type="subcellular location">
    <subcellularLocation>
        <location evidence="2">Mitochondrion matrix</location>
        <location evidence="2">Mitochondrion nucleoid</location>
    </subcellularLocation>
</comment>
<dbReference type="PANTHER" id="PTHR10267:SF0">
    <property type="entry name" value="DNA POLYMERASE SUBUNIT GAMMA-1"/>
    <property type="match status" value="1"/>
</dbReference>
<keyword evidence="12" id="KW-0496">Mitochondrion</keyword>
<dbReference type="FunFam" id="1.10.150.20:FF:000024">
    <property type="entry name" value="DNA polymerase gamma, catalytic subunit"/>
    <property type="match status" value="1"/>
</dbReference>
<dbReference type="GO" id="GO:0042645">
    <property type="term" value="C:mitochondrial nucleoid"/>
    <property type="evidence" value="ECO:0007669"/>
    <property type="project" value="UniProtKB-SubCell"/>
</dbReference>
<evidence type="ECO:0000256" key="4">
    <source>
        <dbReference type="ARBA" id="ARBA00012417"/>
    </source>
</evidence>
<dbReference type="Gene3D" id="1.10.150.20">
    <property type="entry name" value="5' to 3' exonuclease, C-terminal subdomain"/>
    <property type="match status" value="1"/>
</dbReference>
<evidence type="ECO:0000256" key="6">
    <source>
        <dbReference type="ARBA" id="ARBA00022679"/>
    </source>
</evidence>
<dbReference type="PRINTS" id="PR00867">
    <property type="entry name" value="DNAPOLG"/>
</dbReference>
<proteinExistence type="inferred from homology"/>
<dbReference type="Proteomes" id="UP001347796">
    <property type="component" value="Unassembled WGS sequence"/>
</dbReference>
<dbReference type="GO" id="GO:0003887">
    <property type="term" value="F:DNA-directed DNA polymerase activity"/>
    <property type="evidence" value="ECO:0007669"/>
    <property type="project" value="UniProtKB-KW"/>
</dbReference>
<evidence type="ECO:0000256" key="2">
    <source>
        <dbReference type="ARBA" id="ARBA00004436"/>
    </source>
</evidence>
<dbReference type="GO" id="GO:0005760">
    <property type="term" value="C:gamma DNA polymerase complex"/>
    <property type="evidence" value="ECO:0007669"/>
    <property type="project" value="InterPro"/>
</dbReference>
<feature type="domain" description="DNA-directed DNA polymerase family A palm" evidence="17">
    <location>
        <begin position="772"/>
        <end position="996"/>
    </location>
</feature>
<dbReference type="FunFam" id="3.30.420.390:FF:000001">
    <property type="entry name" value="DNA polymerase gamma, catalytic subunit"/>
    <property type="match status" value="1"/>
</dbReference>
<dbReference type="InterPro" id="IPR047580">
    <property type="entry name" value="POLG_palm_dom"/>
</dbReference>
<evidence type="ECO:0000256" key="16">
    <source>
        <dbReference type="SAM" id="MobiDB-lite"/>
    </source>
</evidence>
<evidence type="ECO:0000256" key="9">
    <source>
        <dbReference type="ARBA" id="ARBA00022842"/>
    </source>
</evidence>
<evidence type="ECO:0000256" key="11">
    <source>
        <dbReference type="ARBA" id="ARBA00023125"/>
    </source>
</evidence>
<dbReference type="InterPro" id="IPR002297">
    <property type="entry name" value="DNA-dir_DNA_pol_A_mt"/>
</dbReference>
<protein>
    <recommendedName>
        <fullName evidence="5">DNA polymerase subunit gamma-1</fullName>
        <ecNumber evidence="4">2.7.7.7</ecNumber>
    </recommendedName>
    <alternativeName>
        <fullName evidence="14">Mitochondrial DNA polymerase catalytic subunit</fullName>
    </alternativeName>
</protein>
<comment type="cofactor">
    <cofactor evidence="1">
        <name>Mg(2+)</name>
        <dbReference type="ChEBI" id="CHEBI:18420"/>
    </cofactor>
</comment>
<dbReference type="InterPro" id="IPR019760">
    <property type="entry name" value="DNA-dir_DNA_pol_A_CS"/>
</dbReference>
<dbReference type="SUPFAM" id="SSF56672">
    <property type="entry name" value="DNA/RNA polymerases"/>
    <property type="match status" value="1"/>
</dbReference>
<dbReference type="SUPFAM" id="SSF53098">
    <property type="entry name" value="Ribonuclease H-like"/>
    <property type="match status" value="1"/>
</dbReference>
<keyword evidence="6" id="KW-0808">Transferase</keyword>
<dbReference type="GO" id="GO:0006264">
    <property type="term" value="P:mitochondrial DNA replication"/>
    <property type="evidence" value="ECO:0007669"/>
    <property type="project" value="InterPro"/>
</dbReference>
<dbReference type="EC" id="2.7.7.7" evidence="4"/>
<comment type="similarity">
    <text evidence="3">Belongs to the DNA polymerase type-A family.</text>
</comment>
<evidence type="ECO:0000313" key="18">
    <source>
        <dbReference type="EMBL" id="KAK6166463.1"/>
    </source>
</evidence>
<comment type="caution">
    <text evidence="18">The sequence shown here is derived from an EMBL/GenBank/DDBJ whole genome shotgun (WGS) entry which is preliminary data.</text>
</comment>
<keyword evidence="8" id="KW-0235">DNA replication</keyword>
<name>A0AAN8G2A1_PATCE</name>
<evidence type="ECO:0000256" key="10">
    <source>
        <dbReference type="ARBA" id="ARBA00022932"/>
    </source>
</evidence>
<evidence type="ECO:0000256" key="3">
    <source>
        <dbReference type="ARBA" id="ARBA00007705"/>
    </source>
</evidence>
<feature type="coiled-coil region" evidence="15">
    <location>
        <begin position="380"/>
        <end position="407"/>
    </location>
</feature>
<sequence>MKLSESTETVTRKNEIDIQMLSDGLHKHIFKNTEKRELDEKSRIIIKSHLENHDLWNRPTEHLKDVNCSLPKLQGENIDEHFRNIAIEQTADIVNLSNVIVNARRPPKPTKWQFSKGWTKYESNGEFKSVDFPDADILIFDMEVLVKEGHFPTMATALSPTHWYSWCSDYVVENKFRWSDEPKLSDLIPLETKRNSTITSNKNKKLIIGHNVGFDRSFVKEQYFIQKSKASFLDTMSLHIATCGLTTFQRLLYKAGGKSMRKEVVEHTEKQKQWHSDTRSDWKRVSTMNNLNDVYQLHCDGEPLQKSTREIFVEGSMADVREKFQELMTYCAGDVEATHSVFQQLWPEFLERFPHPVTLAGMLEMGSAYLPINANWERYIQQSNAIYDEMQRELKNLLMNLANETCLFLEDERYKEDPWLWDLDWSVTNYKLKKETSKKSTSPATSTPLLDEDETDDEEEVYRRQVINKVLRTESRIPKNSVFMAGYPKWYRELCKRPSAEDWQPGPSQISTQMRVVPKLLRLTWEGFPLHYDEKHGWGYLIPGREDSEIEAELDRQDPDRDKDKHMFPIESLKAFVSKTKKLDIEKDLGTITPPLLGPDFDSSAMDPSERSKHWKKIKDQTPLNDFLFKSILDKHKGDGPYDVGFPGCMFYKIPHKDGVNKRVGNPLAKDYLPRIEDGTLRAAAGNEAQRVLLIGKMCSYWKNNQQRIEGQMAVWMKKSELPKTVTKQETYDADGRFGAIVPRIVPAGTVTRRAVEQTWLTASNAYVDRIGSELKAMIQAPPGYHFVGADVDSQELWIAAVLGDAFFQKVHGCTALGWMTLQGKKKDKTDLHSKTAETVNISRDHAKVFNYGRIYGAGQKFAEKLLVQFNPKLSPEEAKQKARKMYLSTKGRRSSDRHWYGGSESHMFNELERIAKLEEPRTPVLDCRISKALEPDNVLDDFMTSRVNWVVQSSAVDYLHLMLVCMRWLIDKYNLNARFSISLHDEVRYLVESEDRYKAALALQITNLLTRSMFAYKLGMNDLPQSVAFFSAVDIDVCLRKEVSMDCKTPSNVHGLCKGYGIPHGEALDIHEVLNITGGSFKTNKNVKKQEMYDEHVKLS</sequence>
<dbReference type="CDD" id="cd08641">
    <property type="entry name" value="DNA_pol_gammaA"/>
    <property type="match status" value="1"/>
</dbReference>
<dbReference type="InterPro" id="IPR041336">
    <property type="entry name" value="DNApol_Exo"/>
</dbReference>
<dbReference type="AlphaFoldDB" id="A0AAN8G2A1"/>
<feature type="region of interest" description="Disordered" evidence="16">
    <location>
        <begin position="436"/>
        <end position="458"/>
    </location>
</feature>
<dbReference type="GO" id="GO:0008408">
    <property type="term" value="F:3'-5' exonuclease activity"/>
    <property type="evidence" value="ECO:0007669"/>
    <property type="project" value="TreeGrafter"/>
</dbReference>
<evidence type="ECO:0000256" key="14">
    <source>
        <dbReference type="ARBA" id="ARBA00031966"/>
    </source>
</evidence>
<keyword evidence="9" id="KW-0460">Magnesium</keyword>
<evidence type="ECO:0000256" key="8">
    <source>
        <dbReference type="ARBA" id="ARBA00022705"/>
    </source>
</evidence>
<keyword evidence="10" id="KW-0239">DNA-directed DNA polymerase</keyword>
<dbReference type="SMART" id="SM00482">
    <property type="entry name" value="POLAc"/>
    <property type="match status" value="1"/>
</dbReference>
<dbReference type="InterPro" id="IPR043502">
    <property type="entry name" value="DNA/RNA_pol_sf"/>
</dbReference>
<keyword evidence="15" id="KW-0175">Coiled coil</keyword>
<dbReference type="PANTHER" id="PTHR10267">
    <property type="entry name" value="DNA POLYMERASE SUBUNIT GAMMA-1"/>
    <property type="match status" value="1"/>
</dbReference>
<dbReference type="InterPro" id="IPR012337">
    <property type="entry name" value="RNaseH-like_sf"/>
</dbReference>
<evidence type="ECO:0000256" key="7">
    <source>
        <dbReference type="ARBA" id="ARBA00022695"/>
    </source>
</evidence>
<keyword evidence="19" id="KW-1185">Reference proteome</keyword>
<organism evidence="18 19">
    <name type="scientific">Patella caerulea</name>
    <name type="common">Rayed Mediterranean limpet</name>
    <dbReference type="NCBI Taxonomy" id="87958"/>
    <lineage>
        <taxon>Eukaryota</taxon>
        <taxon>Metazoa</taxon>
        <taxon>Spiralia</taxon>
        <taxon>Lophotrochozoa</taxon>
        <taxon>Mollusca</taxon>
        <taxon>Gastropoda</taxon>
        <taxon>Patellogastropoda</taxon>
        <taxon>Patelloidea</taxon>
        <taxon>Patellidae</taxon>
        <taxon>Patella</taxon>
    </lineage>
</organism>
<dbReference type="Gene3D" id="3.30.420.390">
    <property type="match status" value="1"/>
</dbReference>
<dbReference type="Pfam" id="PF00476">
    <property type="entry name" value="DNA_pol_A"/>
    <property type="match status" value="1"/>
</dbReference>
<evidence type="ECO:0000256" key="13">
    <source>
        <dbReference type="ARBA" id="ARBA00023271"/>
    </source>
</evidence>
<evidence type="ECO:0000256" key="1">
    <source>
        <dbReference type="ARBA" id="ARBA00001946"/>
    </source>
</evidence>
<dbReference type="EMBL" id="JAZGQO010000021">
    <property type="protein sequence ID" value="KAK6166463.1"/>
    <property type="molecule type" value="Genomic_DNA"/>
</dbReference>
<evidence type="ECO:0000256" key="15">
    <source>
        <dbReference type="SAM" id="Coils"/>
    </source>
</evidence>
<reference evidence="18 19" key="1">
    <citation type="submission" date="2024-01" db="EMBL/GenBank/DDBJ databases">
        <title>The genome of the rayed Mediterranean limpet Patella caerulea (Linnaeus, 1758).</title>
        <authorList>
            <person name="Anh-Thu Weber A."/>
            <person name="Halstead-Nussloch G."/>
        </authorList>
    </citation>
    <scope>NUCLEOTIDE SEQUENCE [LARGE SCALE GENOMIC DNA]</scope>
    <source>
        <strain evidence="18">AATW-2023a</strain>
        <tissue evidence="18">Whole specimen</tissue>
    </source>
</reference>
<keyword evidence="7" id="KW-0548">Nucleotidyltransferase</keyword>
<evidence type="ECO:0000256" key="5">
    <source>
        <dbReference type="ARBA" id="ARBA00015350"/>
    </source>
</evidence>
<keyword evidence="11" id="KW-0238">DNA-binding</keyword>
<dbReference type="FunFam" id="3.30.420.390:FF:000002">
    <property type="entry name" value="DNA polymerase gamma, catalytic subunit"/>
    <property type="match status" value="1"/>
</dbReference>
<dbReference type="InterPro" id="IPR001098">
    <property type="entry name" value="DNA-dir_DNA_pol_A_palm_dom"/>
</dbReference>
<dbReference type="PROSITE" id="PS00447">
    <property type="entry name" value="DNA_POLYMERASE_A"/>
    <property type="match status" value="1"/>
</dbReference>
<dbReference type="Pfam" id="PF18136">
    <property type="entry name" value="DNApol_Exo"/>
    <property type="match status" value="1"/>
</dbReference>
<evidence type="ECO:0000313" key="19">
    <source>
        <dbReference type="Proteomes" id="UP001347796"/>
    </source>
</evidence>